<keyword evidence="7 10" id="KW-1133">Transmembrane helix</keyword>
<keyword evidence="6 10" id="KW-0812">Transmembrane</keyword>
<evidence type="ECO:0000256" key="3">
    <source>
        <dbReference type="ARBA" id="ARBA00007222"/>
    </source>
</evidence>
<dbReference type="GO" id="GO:0012505">
    <property type="term" value="C:endomembrane system"/>
    <property type="evidence" value="ECO:0007669"/>
    <property type="project" value="UniProtKB-SubCell"/>
</dbReference>
<organism evidence="14 15">
    <name type="scientific">Corynebacterium pseudokroppenstedtii</name>
    <dbReference type="NCBI Taxonomy" id="2804917"/>
    <lineage>
        <taxon>Bacteria</taxon>
        <taxon>Bacillati</taxon>
        <taxon>Actinomycetota</taxon>
        <taxon>Actinomycetes</taxon>
        <taxon>Mycobacteriales</taxon>
        <taxon>Corynebacteriaceae</taxon>
        <taxon>Corynebacterium</taxon>
    </lineage>
</organism>
<feature type="transmembrane region" description="Helical" evidence="10">
    <location>
        <begin position="12"/>
        <end position="33"/>
    </location>
</feature>
<dbReference type="PANTHER" id="PTHR10050">
    <property type="entry name" value="DOLICHYL-PHOSPHATE-MANNOSE--PROTEIN MANNOSYLTRANSFERASE"/>
    <property type="match status" value="1"/>
</dbReference>
<keyword evidence="15" id="KW-1185">Reference proteome</keyword>
<evidence type="ECO:0000256" key="11">
    <source>
        <dbReference type="SAM" id="MobiDB-lite"/>
    </source>
</evidence>
<feature type="transmembrane region" description="Helical" evidence="10">
    <location>
        <begin position="371"/>
        <end position="388"/>
    </location>
</feature>
<dbReference type="EMBL" id="CP137757">
    <property type="protein sequence ID" value="WPF25515.1"/>
    <property type="molecule type" value="Genomic_DNA"/>
</dbReference>
<dbReference type="RefSeq" id="WP_236883005.1">
    <property type="nucleotide sequence ID" value="NZ_CP137757.1"/>
</dbReference>
<accession>A0AAU0Q3R9</accession>
<dbReference type="InterPro" id="IPR003342">
    <property type="entry name" value="ArnT-like_N"/>
</dbReference>
<dbReference type="Pfam" id="PF16192">
    <property type="entry name" value="PMT_4TMC"/>
    <property type="match status" value="1"/>
</dbReference>
<evidence type="ECO:0000256" key="8">
    <source>
        <dbReference type="ARBA" id="ARBA00023136"/>
    </source>
</evidence>
<evidence type="ECO:0000259" key="13">
    <source>
        <dbReference type="Pfam" id="PF16192"/>
    </source>
</evidence>
<sequence length="566" mass="63755">MTARNSSPTPLISPYRWAQIVMGIVAFLTRFIGLSSPTDKGAPVFDEKHYAPQAWQMVRSWSNPFVGGIEDNPAYGLVVHPPVGKQIEMISEWLFGYNAFGWRAASATCGVIIILLIMGIVKRLADSTMIACMAGIIAICDGVLLVTQRTAMLDVFQCLFVVAAAYLLVRDAQQMQDRMKKVRHEGRMTDSPWGPRMGYRWWRFAAGISIGLATGVKWSGLFYIFFFGLLSVMADLARRRRFGVQRPVVGTLRRDTFPAIASLAILPLAVYMLSWRAWFADENSVYRHAKESGLIEDGSILKHVPSPLSNWLYYQQQVLQFHATLTNSNGHYHPWESKPWSWLASTRPMIYYDSVHDDGTHYAQMLFGTPIIWWISVPVIAWATWCWIVGKDRRWAVPVVGYAAGFLPWLTDVDRQMYFFYATNMIPFLIMAIALCLGQLYSWSIADSRLRNRALGKHLGGYLSRRRQGVSSRRRSGAQSDAAANADSSRVRPRAVGASGSVAMRAASSSRWARVKSLWINDTGSILACLYLGAVVAMFIYFLPLMVAMPLSGSEWEAHMWLPSWK</sequence>
<dbReference type="PANTHER" id="PTHR10050:SF46">
    <property type="entry name" value="PROTEIN O-MANNOSYL-TRANSFERASE 2"/>
    <property type="match status" value="1"/>
</dbReference>
<keyword evidence="10" id="KW-1003">Cell membrane</keyword>
<dbReference type="InterPro" id="IPR032421">
    <property type="entry name" value="PMT_4TMC"/>
</dbReference>
<evidence type="ECO:0000256" key="4">
    <source>
        <dbReference type="ARBA" id="ARBA00022676"/>
    </source>
</evidence>
<dbReference type="GO" id="GO:0004169">
    <property type="term" value="F:dolichyl-phosphate-mannose-protein mannosyltransferase activity"/>
    <property type="evidence" value="ECO:0007669"/>
    <property type="project" value="UniProtKB-UniRule"/>
</dbReference>
<name>A0AAU0Q3R9_9CORY</name>
<evidence type="ECO:0000256" key="2">
    <source>
        <dbReference type="ARBA" id="ARBA00004922"/>
    </source>
</evidence>
<dbReference type="InterPro" id="IPR027005">
    <property type="entry name" value="PMT-like"/>
</dbReference>
<evidence type="ECO:0000259" key="12">
    <source>
        <dbReference type="Pfam" id="PF02366"/>
    </source>
</evidence>
<evidence type="ECO:0000313" key="15">
    <source>
        <dbReference type="Proteomes" id="UP001174314"/>
    </source>
</evidence>
<keyword evidence="8 10" id="KW-0472">Membrane</keyword>
<dbReference type="GO" id="GO:0005886">
    <property type="term" value="C:plasma membrane"/>
    <property type="evidence" value="ECO:0007669"/>
    <property type="project" value="UniProtKB-SubCell"/>
</dbReference>
<evidence type="ECO:0000256" key="5">
    <source>
        <dbReference type="ARBA" id="ARBA00022679"/>
    </source>
</evidence>
<feature type="domain" description="Protein O-mannosyl-transferase C-terminal four TM" evidence="13">
    <location>
        <begin position="308"/>
        <end position="441"/>
    </location>
</feature>
<dbReference type="Pfam" id="PF02366">
    <property type="entry name" value="PMT"/>
    <property type="match status" value="1"/>
</dbReference>
<evidence type="ECO:0000256" key="1">
    <source>
        <dbReference type="ARBA" id="ARBA00004127"/>
    </source>
</evidence>
<proteinExistence type="inferred from homology"/>
<evidence type="ECO:0000256" key="6">
    <source>
        <dbReference type="ARBA" id="ARBA00022692"/>
    </source>
</evidence>
<dbReference type="KEGG" id="cpsk:Q0N40_02915"/>
<keyword evidence="5 10" id="KW-0808">Transferase</keyword>
<feature type="transmembrane region" description="Helical" evidence="10">
    <location>
        <begin position="257"/>
        <end position="278"/>
    </location>
</feature>
<comment type="similarity">
    <text evidence="3 10">Belongs to the glycosyltransferase 39 family.</text>
</comment>
<comment type="pathway">
    <text evidence="2 10">Protein modification; protein glycosylation.</text>
</comment>
<dbReference type="AlphaFoldDB" id="A0AAU0Q3R9"/>
<feature type="region of interest" description="Disordered" evidence="11">
    <location>
        <begin position="466"/>
        <end position="492"/>
    </location>
</feature>
<comment type="function">
    <text evidence="10">Protein O-mannosyltransferase that catalyzes the transfer of a single mannose residue from a polyprenol phospho-mannosyl lipidic donor to the hydroxyl group of selected serine and threonine residues in acceptor proteins.</text>
</comment>
<evidence type="ECO:0000256" key="7">
    <source>
        <dbReference type="ARBA" id="ARBA00022989"/>
    </source>
</evidence>
<feature type="transmembrane region" description="Helical" evidence="10">
    <location>
        <begin position="100"/>
        <end position="121"/>
    </location>
</feature>
<feature type="domain" description="ArnT-like N-terminal" evidence="12">
    <location>
        <begin position="77"/>
        <end position="234"/>
    </location>
</feature>
<reference evidence="14 15" key="1">
    <citation type="submission" date="2023-10" db="EMBL/GenBank/DDBJ databases">
        <title>complete genome sequence of Corynebacterium pseudokroppenstedtii P15-C1.</title>
        <authorList>
            <person name="Bruggemann H."/>
            <person name="Poehlein A."/>
        </authorList>
    </citation>
    <scope>NUCLEOTIDE SEQUENCE [LARGE SCALE GENOMIC DNA]</scope>
    <source>
        <strain evidence="14 15">P15_C1</strain>
    </source>
</reference>
<feature type="compositionally biased region" description="Low complexity" evidence="11">
    <location>
        <begin position="477"/>
        <end position="488"/>
    </location>
</feature>
<gene>
    <name evidence="14" type="ORF">Q0N40_02915</name>
</gene>
<evidence type="ECO:0000256" key="10">
    <source>
        <dbReference type="RuleBase" id="RU367007"/>
    </source>
</evidence>
<comment type="subcellular location">
    <subcellularLocation>
        <location evidence="10">Cell membrane</location>
    </subcellularLocation>
    <subcellularLocation>
        <location evidence="1">Endomembrane system</location>
        <topology evidence="1">Multi-pass membrane protein</topology>
    </subcellularLocation>
</comment>
<feature type="transmembrane region" description="Helical" evidence="10">
    <location>
        <begin position="128"/>
        <end position="145"/>
    </location>
</feature>
<dbReference type="EC" id="2.4.1.-" evidence="10"/>
<evidence type="ECO:0000313" key="14">
    <source>
        <dbReference type="EMBL" id="WPF25515.1"/>
    </source>
</evidence>
<evidence type="ECO:0000256" key="9">
    <source>
        <dbReference type="ARBA" id="ARBA00093617"/>
    </source>
</evidence>
<feature type="compositionally biased region" description="Basic residues" evidence="11">
    <location>
        <begin position="466"/>
        <end position="476"/>
    </location>
</feature>
<feature type="transmembrane region" description="Helical" evidence="10">
    <location>
        <begin position="151"/>
        <end position="169"/>
    </location>
</feature>
<feature type="transmembrane region" description="Helical" evidence="10">
    <location>
        <begin position="518"/>
        <end position="543"/>
    </location>
</feature>
<protein>
    <recommendedName>
        <fullName evidence="9 10">Polyprenol-phosphate-mannose--protein mannosyltransferase</fullName>
        <ecNumber evidence="10">2.4.1.-</ecNumber>
    </recommendedName>
</protein>
<dbReference type="Proteomes" id="UP001174314">
    <property type="component" value="Chromosome"/>
</dbReference>
<feature type="transmembrane region" description="Helical" evidence="10">
    <location>
        <begin position="417"/>
        <end position="443"/>
    </location>
</feature>
<keyword evidence="4 10" id="KW-0328">Glycosyltransferase</keyword>